<evidence type="ECO:0000313" key="6">
    <source>
        <dbReference type="Proteomes" id="UP001597493"/>
    </source>
</evidence>
<dbReference type="Proteomes" id="UP001597493">
    <property type="component" value="Unassembled WGS sequence"/>
</dbReference>
<dbReference type="InterPro" id="IPR012334">
    <property type="entry name" value="Pectin_lyas_fold"/>
</dbReference>
<sequence>MKRTGCITNTSPFNYTAFRFFVAALLVLLLVSAPPAAVRADGESGVYYVAPGGNDNNPGTFEAPWRTIQKAANTLRPGEKVYVRGGVYRELVDINVSGTKDGGSITFENYGTEVPVIDGSSLKPTGAEALVEFSGISDVVLKGFELRGLTTDSKSATPAGIRIHNGADNIQLIGNNVHHIENRSSQGNAHGIHVLGDKPVTGLVIQNNEVHHLMTGSSESVTLSGDIDGFVVSGNTVHDNNNIGIVLAGFYGACTGACTDQARNGIVSENTVYGIDSSSNPAYGEGVHSAGGIYADGATGITIERNDVYGNDFGIELASEKKGKATSRVVVRNNYVHDNLGAGLIMGGADAESGGAANNEIVNNTFVHNDTLRQGYRDITLQWNNRDNRIANNVIFSHSNLPGIIKDNTSGSGNAVDYNLYYNDAGTAADYWEWNGAAYTSWAAYKQGSGNDAHSLFADPLFTTFTAKGLNLSYRSPAVDRGTALPADIAGDTDYAGEARLQGNGIDIGAKETASSALAVDGSAADWKGVPVLNRGAANAKALRAYTTGETLYLLAEGTKMTSKAQFYLNTDNNAKSGFQLSLWKQTGADYLVENGRLYRYEGSGSDWKWASADAAVLYAATETAAEASIPLSALGGAGTNIRVGYVWNDSATDKLPAGNWQTLSEAYVNR</sequence>
<dbReference type="Gene3D" id="2.160.20.10">
    <property type="entry name" value="Single-stranded right-handed beta-helix, Pectin lyase-like"/>
    <property type="match status" value="1"/>
</dbReference>
<dbReference type="SUPFAM" id="SSF51126">
    <property type="entry name" value="Pectin lyase-like"/>
    <property type="match status" value="1"/>
</dbReference>
<reference evidence="6" key="1">
    <citation type="journal article" date="2019" name="Int. J. Syst. Evol. Microbiol.">
        <title>The Global Catalogue of Microorganisms (GCM) 10K type strain sequencing project: providing services to taxonomists for standard genome sequencing and annotation.</title>
        <authorList>
            <consortium name="The Broad Institute Genomics Platform"/>
            <consortium name="The Broad Institute Genome Sequencing Center for Infectious Disease"/>
            <person name="Wu L."/>
            <person name="Ma J."/>
        </authorList>
    </citation>
    <scope>NUCLEOTIDE SEQUENCE [LARGE SCALE GENOMIC DNA]</scope>
    <source>
        <strain evidence="6">TISTR 1827</strain>
    </source>
</reference>
<accession>A0ABW5QUY7</accession>
<dbReference type="InterPro" id="IPR011050">
    <property type="entry name" value="Pectin_lyase_fold/virulence"/>
</dbReference>
<dbReference type="SMART" id="SM00710">
    <property type="entry name" value="PbH1"/>
    <property type="match status" value="9"/>
</dbReference>
<name>A0ABW5QUY7_9BACL</name>
<feature type="domain" description="DUF1565" evidence="4">
    <location>
        <begin position="53"/>
        <end position="291"/>
    </location>
</feature>
<keyword evidence="2" id="KW-0964">Secreted</keyword>
<evidence type="ECO:0000256" key="3">
    <source>
        <dbReference type="ARBA" id="ARBA00022729"/>
    </source>
</evidence>
<organism evidence="5 6">
    <name type="scientific">Paenibacillus thailandensis</name>
    <dbReference type="NCBI Taxonomy" id="393250"/>
    <lineage>
        <taxon>Bacteria</taxon>
        <taxon>Bacillati</taxon>
        <taxon>Bacillota</taxon>
        <taxon>Bacilli</taxon>
        <taxon>Bacillales</taxon>
        <taxon>Paenibacillaceae</taxon>
        <taxon>Paenibacillus</taxon>
    </lineage>
</organism>
<keyword evidence="6" id="KW-1185">Reference proteome</keyword>
<dbReference type="Pfam" id="PF07602">
    <property type="entry name" value="DUF1565"/>
    <property type="match status" value="1"/>
</dbReference>
<dbReference type="InterPro" id="IPR059226">
    <property type="entry name" value="Choice_anch_Q_dom"/>
</dbReference>
<evidence type="ECO:0000313" key="5">
    <source>
        <dbReference type="EMBL" id="MFD2660192.1"/>
    </source>
</evidence>
<protein>
    <submittedName>
        <fullName evidence="5">DUF1565 domain-containing protein</fullName>
    </submittedName>
</protein>
<dbReference type="EMBL" id="JBHUMY010000007">
    <property type="protein sequence ID" value="MFD2660192.1"/>
    <property type="molecule type" value="Genomic_DNA"/>
</dbReference>
<dbReference type="InterPro" id="IPR052052">
    <property type="entry name" value="Polysaccharide_Lyase_9"/>
</dbReference>
<dbReference type="NCBIfam" id="NF041518">
    <property type="entry name" value="choice_anch_Q"/>
    <property type="match status" value="1"/>
</dbReference>
<evidence type="ECO:0000256" key="1">
    <source>
        <dbReference type="ARBA" id="ARBA00004613"/>
    </source>
</evidence>
<comment type="caution">
    <text evidence="5">The sequence shown here is derived from an EMBL/GenBank/DDBJ whole genome shotgun (WGS) entry which is preliminary data.</text>
</comment>
<gene>
    <name evidence="5" type="ORF">ACFSW5_07900</name>
</gene>
<dbReference type="InterPro" id="IPR011459">
    <property type="entry name" value="DUF1565"/>
</dbReference>
<evidence type="ECO:0000259" key="4">
    <source>
        <dbReference type="Pfam" id="PF07602"/>
    </source>
</evidence>
<dbReference type="RefSeq" id="WP_379271174.1">
    <property type="nucleotide sequence ID" value="NZ_JBHUGT010000018.1"/>
</dbReference>
<comment type="subcellular location">
    <subcellularLocation>
        <location evidence="1">Secreted</location>
    </subcellularLocation>
</comment>
<dbReference type="PANTHER" id="PTHR40088">
    <property type="entry name" value="PECTATE LYASE (EUROFUNG)"/>
    <property type="match status" value="1"/>
</dbReference>
<proteinExistence type="predicted"/>
<evidence type="ECO:0000256" key="2">
    <source>
        <dbReference type="ARBA" id="ARBA00022525"/>
    </source>
</evidence>
<dbReference type="PANTHER" id="PTHR40088:SF2">
    <property type="entry name" value="SECRETED SUGAR HYDROLASE"/>
    <property type="match status" value="1"/>
</dbReference>
<keyword evidence="3" id="KW-0732">Signal</keyword>
<dbReference type="InterPro" id="IPR006626">
    <property type="entry name" value="PbH1"/>
</dbReference>